<dbReference type="SUPFAM" id="SSF51261">
    <property type="entry name" value="Duplicated hybrid motif"/>
    <property type="match status" value="1"/>
</dbReference>
<dbReference type="GO" id="GO:0005737">
    <property type="term" value="C:cytoplasm"/>
    <property type="evidence" value="ECO:0007669"/>
    <property type="project" value="UniProtKB-SubCell"/>
</dbReference>
<dbReference type="InterPro" id="IPR050890">
    <property type="entry name" value="PTS_EIIA_component"/>
</dbReference>
<dbReference type="FunFam" id="2.70.70.10:FF:000001">
    <property type="entry name" value="PTS system glucose-specific IIA component"/>
    <property type="match status" value="1"/>
</dbReference>
<reference evidence="8 9" key="1">
    <citation type="submission" date="2017-07" db="EMBL/GenBank/DDBJ databases">
        <title>Paenibacillus herberti R33 genome sequencing and assembly.</title>
        <authorList>
            <person name="Su W."/>
        </authorList>
    </citation>
    <scope>NUCLEOTIDE SEQUENCE [LARGE SCALE GENOMIC DNA]</scope>
    <source>
        <strain evidence="8 9">R33</strain>
    </source>
</reference>
<evidence type="ECO:0000256" key="3">
    <source>
        <dbReference type="ARBA" id="ARBA00022597"/>
    </source>
</evidence>
<evidence type="ECO:0000256" key="5">
    <source>
        <dbReference type="ARBA" id="ARBA00022683"/>
    </source>
</evidence>
<dbReference type="PROSITE" id="PS00371">
    <property type="entry name" value="PTS_EIIA_TYPE_1_HIS"/>
    <property type="match status" value="1"/>
</dbReference>
<keyword evidence="3 8" id="KW-0762">Sugar transport</keyword>
<keyword evidence="5" id="KW-0598">Phosphotransferase system</keyword>
<comment type="subcellular location">
    <subcellularLocation>
        <location evidence="1">Cytoplasm</location>
    </subcellularLocation>
</comment>
<comment type="caution">
    <text evidence="8">The sequence shown here is derived from an EMBL/GenBank/DDBJ whole genome shotgun (WGS) entry which is preliminary data.</text>
</comment>
<evidence type="ECO:0000256" key="2">
    <source>
        <dbReference type="ARBA" id="ARBA00022448"/>
    </source>
</evidence>
<dbReference type="EMBL" id="NMUQ01000002">
    <property type="protein sequence ID" value="OXM14244.1"/>
    <property type="molecule type" value="Genomic_DNA"/>
</dbReference>
<dbReference type="NCBIfam" id="TIGR00830">
    <property type="entry name" value="PTBA"/>
    <property type="match status" value="1"/>
</dbReference>
<dbReference type="GO" id="GO:0009401">
    <property type="term" value="P:phosphoenolpyruvate-dependent sugar phosphotransferase system"/>
    <property type="evidence" value="ECO:0007669"/>
    <property type="project" value="UniProtKB-KW"/>
</dbReference>
<dbReference type="OrthoDB" id="92465at2"/>
<evidence type="ECO:0000313" key="9">
    <source>
        <dbReference type="Proteomes" id="UP000215145"/>
    </source>
</evidence>
<evidence type="ECO:0000313" key="8">
    <source>
        <dbReference type="EMBL" id="OXM14244.1"/>
    </source>
</evidence>
<dbReference type="PANTHER" id="PTHR45008:SF1">
    <property type="entry name" value="PTS SYSTEM GLUCOSE-SPECIFIC EIIA COMPONENT"/>
    <property type="match status" value="1"/>
</dbReference>
<dbReference type="Gene3D" id="2.70.70.10">
    <property type="entry name" value="Glucose Permease (Domain IIA)"/>
    <property type="match status" value="1"/>
</dbReference>
<dbReference type="InterPro" id="IPR001127">
    <property type="entry name" value="PTS_EIIA_1_perm"/>
</dbReference>
<dbReference type="GO" id="GO:0016301">
    <property type="term" value="F:kinase activity"/>
    <property type="evidence" value="ECO:0007669"/>
    <property type="project" value="UniProtKB-KW"/>
</dbReference>
<evidence type="ECO:0000259" key="7">
    <source>
        <dbReference type="PROSITE" id="PS51093"/>
    </source>
</evidence>
<dbReference type="Pfam" id="PF00358">
    <property type="entry name" value="PTS_EIIA_1"/>
    <property type="match status" value="1"/>
</dbReference>
<evidence type="ECO:0000256" key="1">
    <source>
        <dbReference type="ARBA" id="ARBA00004496"/>
    </source>
</evidence>
<dbReference type="PROSITE" id="PS51093">
    <property type="entry name" value="PTS_EIIA_TYPE_1"/>
    <property type="match status" value="1"/>
</dbReference>
<dbReference type="PANTHER" id="PTHR45008">
    <property type="entry name" value="PTS SYSTEM GLUCOSE-SPECIFIC EIIA COMPONENT"/>
    <property type="match status" value="1"/>
</dbReference>
<accession>A0A229NWX5</accession>
<keyword evidence="6" id="KW-0418">Kinase</keyword>
<sequence length="166" mass="17314">MFKKLFSNKKEAQVVEVAAAITGRLVPLAEVPDEAFAQGMMGPGAAIDPSEGVAVAPFDGVVAHLIDTHHAVIVEHESGLQLLIHIGINTVSMQGSGFKALVKTGDAVKAGQPLIEFDLEAIRAAGHSLISPVIVAEEEAAEKVDCQYGTVKAGATGNYTITLKQT</sequence>
<organism evidence="8 9">
    <name type="scientific">Paenibacillus herberti</name>
    <dbReference type="NCBI Taxonomy" id="1619309"/>
    <lineage>
        <taxon>Bacteria</taxon>
        <taxon>Bacillati</taxon>
        <taxon>Bacillota</taxon>
        <taxon>Bacilli</taxon>
        <taxon>Bacillales</taxon>
        <taxon>Paenibacillaceae</taxon>
        <taxon>Paenibacillus</taxon>
    </lineage>
</organism>
<dbReference type="RefSeq" id="WP_089525066.1">
    <property type="nucleotide sequence ID" value="NZ_NMUQ01000002.1"/>
</dbReference>
<evidence type="ECO:0000256" key="6">
    <source>
        <dbReference type="ARBA" id="ARBA00022777"/>
    </source>
</evidence>
<protein>
    <submittedName>
        <fullName evidence="8">PTS glucose transporter subunit IIA</fullName>
    </submittedName>
</protein>
<dbReference type="Proteomes" id="UP000215145">
    <property type="component" value="Unassembled WGS sequence"/>
</dbReference>
<proteinExistence type="predicted"/>
<dbReference type="AlphaFoldDB" id="A0A229NWX5"/>
<evidence type="ECO:0000256" key="4">
    <source>
        <dbReference type="ARBA" id="ARBA00022679"/>
    </source>
</evidence>
<dbReference type="InterPro" id="IPR011055">
    <property type="entry name" value="Dup_hybrid_motif"/>
</dbReference>
<keyword evidence="4" id="KW-0808">Transferase</keyword>
<feature type="domain" description="PTS EIIA type-1" evidence="7">
    <location>
        <begin position="33"/>
        <end position="137"/>
    </location>
</feature>
<keyword evidence="9" id="KW-1185">Reference proteome</keyword>
<keyword evidence="2" id="KW-0813">Transport</keyword>
<gene>
    <name evidence="8" type="ORF">CGZ75_14880</name>
</gene>
<name>A0A229NWX5_9BACL</name>